<name>A0A2S0MG32_9BURK</name>
<dbReference type="OrthoDB" id="8909104at2"/>
<dbReference type="Proteomes" id="UP000239709">
    <property type="component" value="Chromosome"/>
</dbReference>
<evidence type="ECO:0000313" key="2">
    <source>
        <dbReference type="EMBL" id="AVO34830.1"/>
    </source>
</evidence>
<feature type="chain" id="PRO_5015589649" evidence="1">
    <location>
        <begin position="27"/>
        <end position="136"/>
    </location>
</feature>
<organism evidence="2 3">
    <name type="scientific">Ottowia oryzae</name>
    <dbReference type="NCBI Taxonomy" id="2109914"/>
    <lineage>
        <taxon>Bacteria</taxon>
        <taxon>Pseudomonadati</taxon>
        <taxon>Pseudomonadota</taxon>
        <taxon>Betaproteobacteria</taxon>
        <taxon>Burkholderiales</taxon>
        <taxon>Comamonadaceae</taxon>
        <taxon>Ottowia</taxon>
    </lineage>
</organism>
<keyword evidence="1" id="KW-0732">Signal</keyword>
<sequence>MKRQTARAICVLTTALLASSFGYAQGAPGEDPVHIGSRVSYLQMPTAPRSVSSGIVYRTGMPDDAKAKIAHYVARSYSADTGNVKTNKDVVSSVQTNSMGATTCVQSIQPSAPQPGGGMGQDQVVVIRGDLVNICR</sequence>
<evidence type="ECO:0000256" key="1">
    <source>
        <dbReference type="SAM" id="SignalP"/>
    </source>
</evidence>
<evidence type="ECO:0000313" key="3">
    <source>
        <dbReference type="Proteomes" id="UP000239709"/>
    </source>
</evidence>
<dbReference type="EMBL" id="CP027666">
    <property type="protein sequence ID" value="AVO34830.1"/>
    <property type="molecule type" value="Genomic_DNA"/>
</dbReference>
<accession>A0A2S0MG32</accession>
<dbReference type="KEGG" id="otk:C6570_11770"/>
<dbReference type="RefSeq" id="WP_106703380.1">
    <property type="nucleotide sequence ID" value="NZ_CP027666.1"/>
</dbReference>
<keyword evidence="3" id="KW-1185">Reference proteome</keyword>
<reference evidence="2 3" key="1">
    <citation type="submission" date="2018-03" db="EMBL/GenBank/DDBJ databases">
        <title>Genome sequencing of Ottowia sp.</title>
        <authorList>
            <person name="Kim S.-J."/>
            <person name="Heo J."/>
            <person name="Kwon S.-W."/>
        </authorList>
    </citation>
    <scope>NUCLEOTIDE SEQUENCE [LARGE SCALE GENOMIC DNA]</scope>
    <source>
        <strain evidence="2 3">KADR8-3</strain>
    </source>
</reference>
<proteinExistence type="predicted"/>
<feature type="signal peptide" evidence="1">
    <location>
        <begin position="1"/>
        <end position="26"/>
    </location>
</feature>
<dbReference type="AlphaFoldDB" id="A0A2S0MG32"/>
<gene>
    <name evidence="2" type="ORF">C6570_11770</name>
</gene>
<protein>
    <submittedName>
        <fullName evidence="2">Uncharacterized protein</fullName>
    </submittedName>
</protein>